<dbReference type="Proteomes" id="UP001164539">
    <property type="component" value="Chromosome 1"/>
</dbReference>
<keyword evidence="2" id="KW-1185">Reference proteome</keyword>
<proteinExistence type="predicted"/>
<evidence type="ECO:0000313" key="2">
    <source>
        <dbReference type="Proteomes" id="UP001164539"/>
    </source>
</evidence>
<evidence type="ECO:0000313" key="1">
    <source>
        <dbReference type="EMBL" id="KAJ4727926.1"/>
    </source>
</evidence>
<gene>
    <name evidence="1" type="ORF">OWV82_000950</name>
</gene>
<reference evidence="1 2" key="1">
    <citation type="journal article" date="2023" name="Science">
        <title>Complex scaffold remodeling in plant triterpene biosynthesis.</title>
        <authorList>
            <person name="De La Pena R."/>
            <person name="Hodgson H."/>
            <person name="Liu J.C."/>
            <person name="Stephenson M.J."/>
            <person name="Martin A.C."/>
            <person name="Owen C."/>
            <person name="Harkess A."/>
            <person name="Leebens-Mack J."/>
            <person name="Jimenez L.E."/>
            <person name="Osbourn A."/>
            <person name="Sattely E.S."/>
        </authorList>
    </citation>
    <scope>NUCLEOTIDE SEQUENCE [LARGE SCALE GENOMIC DNA]</scope>
    <source>
        <strain evidence="2">cv. JPN11</strain>
        <tissue evidence="1">Leaf</tissue>
    </source>
</reference>
<organism evidence="1 2">
    <name type="scientific">Melia azedarach</name>
    <name type="common">Chinaberry tree</name>
    <dbReference type="NCBI Taxonomy" id="155640"/>
    <lineage>
        <taxon>Eukaryota</taxon>
        <taxon>Viridiplantae</taxon>
        <taxon>Streptophyta</taxon>
        <taxon>Embryophyta</taxon>
        <taxon>Tracheophyta</taxon>
        <taxon>Spermatophyta</taxon>
        <taxon>Magnoliopsida</taxon>
        <taxon>eudicotyledons</taxon>
        <taxon>Gunneridae</taxon>
        <taxon>Pentapetalae</taxon>
        <taxon>rosids</taxon>
        <taxon>malvids</taxon>
        <taxon>Sapindales</taxon>
        <taxon>Meliaceae</taxon>
        <taxon>Melia</taxon>
    </lineage>
</organism>
<sequence length="466" mass="51112">MRRSFTLVDVLLVLAFFSDAPWAVKGSSQCKQINSGVFRPHSVSITEFGAVGDGVTLNTKAFQNAIFYLNSFADKGGAKLFVPAGRWLTGSFDLISHLTLWLDKHAVILGSMNSDDWPVVDPLPSYGRGRELPGGRHRSLIFGQNLTDVVITGDNGTIDGQGSIWWDWFRSGNLDYTRPHLVELMNATGVVISNLTFLNPPFWTIHPVYCSHVRVQNVTILSPLDSPNTDGIDPDSSDDVCIKDCYISTGDDLISIKSGWDEYGVSYGRPSTKITIHGLVGQTQLGSGIAIGSEMSGGVSDVHAENLYFFNSVTGIRIKTSPGRGGYVRNISISNVTLADVGTAIRFTGQFGEHPDDSFDPNALPTIERITIKDVTGKNIKMAGLLEGIKGDTFLNICLSNIALNVLSESPWNCSQIQGYSDSVIPETCDPLRERIFPNHYLDCYDLSSHFWSSSSLKRGAWLWSW</sequence>
<dbReference type="EMBL" id="CM051394">
    <property type="protein sequence ID" value="KAJ4727926.1"/>
    <property type="molecule type" value="Genomic_DNA"/>
</dbReference>
<protein>
    <submittedName>
        <fullName evidence="1">Pectin lyase-like superfamily protein</fullName>
    </submittedName>
</protein>
<comment type="caution">
    <text evidence="1">The sequence shown here is derived from an EMBL/GenBank/DDBJ whole genome shotgun (WGS) entry which is preliminary data.</text>
</comment>
<name>A0ACC1YW07_MELAZ</name>
<accession>A0ACC1YW07</accession>